<dbReference type="RefSeq" id="WP_068578593.1">
    <property type="nucleotide sequence ID" value="NZ_CP015193.1"/>
</dbReference>
<keyword evidence="2" id="KW-0560">Oxidoreductase</keyword>
<accession>A0A170SRM7</accession>
<dbReference type="OrthoDB" id="7442at2157"/>
<dbReference type="InterPro" id="IPR020904">
    <property type="entry name" value="Sc_DH/Rdtase_CS"/>
</dbReference>
<sequence length="230" mass="25659">MKKVAVITGASKGIGRAIAKALSEEGFSLSLGARSVNLLKELVEELNTEVFYSYLDVSDPVSVKEFATNTLKKFRNVDVVIANAGIGIPGRLDEISEDDFMRTIQVNLLGVWRTIKAFLPSLKERRGVAIVVTSDLSTRLLPGSGAYVVSKWGARALVRTFQLENPEVRFLELRPGAVDTHFYGKPGRKREEGFMKPEDVAEIVRMVVKLPTHVRVEEVMFRSIYQDPVY</sequence>
<reference evidence="4" key="1">
    <citation type="submission" date="2016-01" db="EMBL/GenBank/DDBJ databases">
        <authorList>
            <person name="McClelland M."/>
            <person name="Jain A."/>
            <person name="Saraogi P."/>
            <person name="Mendelson R."/>
            <person name="Westerman R."/>
            <person name="SanMiguel P."/>
            <person name="Csonka L."/>
        </authorList>
    </citation>
    <scope>NUCLEOTIDE SEQUENCE</scope>
    <source>
        <strain evidence="4">1</strain>
    </source>
</reference>
<dbReference type="Gene3D" id="3.40.50.720">
    <property type="entry name" value="NAD(P)-binding Rossmann-like Domain"/>
    <property type="match status" value="1"/>
</dbReference>
<dbReference type="PRINTS" id="PR00081">
    <property type="entry name" value="GDHRDH"/>
</dbReference>
<protein>
    <submittedName>
        <fullName evidence="3 4">Alcohol dehydrogenase</fullName>
    </submittedName>
</protein>
<dbReference type="PROSITE" id="PS00061">
    <property type="entry name" value="ADH_SHORT"/>
    <property type="match status" value="1"/>
</dbReference>
<dbReference type="InterPro" id="IPR036291">
    <property type="entry name" value="NAD(P)-bd_dom_sf"/>
</dbReference>
<dbReference type="PANTHER" id="PTHR44196">
    <property type="entry name" value="DEHYDROGENASE/REDUCTASE SDR FAMILY MEMBER 7B"/>
    <property type="match status" value="1"/>
</dbReference>
<dbReference type="AlphaFoldDB" id="A0A170SRM7"/>
<dbReference type="Pfam" id="PF00106">
    <property type="entry name" value="adh_short"/>
    <property type="match status" value="1"/>
</dbReference>
<gene>
    <name evidence="3" type="ORF">A3L04_05090</name>
    <name evidence="4" type="ORF">CHITON_1729</name>
</gene>
<dbReference type="STRING" id="54262.CHITON_1729"/>
<dbReference type="KEGG" id="tch:CHITON_1729"/>
<evidence type="ECO:0000256" key="2">
    <source>
        <dbReference type="ARBA" id="ARBA00023002"/>
    </source>
</evidence>
<dbReference type="CDD" id="cd05233">
    <property type="entry name" value="SDR_c"/>
    <property type="match status" value="1"/>
</dbReference>
<evidence type="ECO:0000313" key="5">
    <source>
        <dbReference type="Proteomes" id="UP000093069"/>
    </source>
</evidence>
<dbReference type="SUPFAM" id="SSF51735">
    <property type="entry name" value="NAD(P)-binding Rossmann-fold domains"/>
    <property type="match status" value="1"/>
</dbReference>
<dbReference type="GO" id="GO:0016491">
    <property type="term" value="F:oxidoreductase activity"/>
    <property type="evidence" value="ECO:0007669"/>
    <property type="project" value="UniProtKB-KW"/>
</dbReference>
<dbReference type="Proteomes" id="UP000093069">
    <property type="component" value="Chromosome I"/>
</dbReference>
<evidence type="ECO:0000313" key="4">
    <source>
        <dbReference type="EMBL" id="CUX78508.1"/>
    </source>
</evidence>
<dbReference type="GeneID" id="33321928"/>
<dbReference type="InterPro" id="IPR002347">
    <property type="entry name" value="SDR_fam"/>
</dbReference>
<dbReference type="GO" id="GO:0016020">
    <property type="term" value="C:membrane"/>
    <property type="evidence" value="ECO:0007669"/>
    <property type="project" value="TreeGrafter"/>
</dbReference>
<organism evidence="4 5">
    <name type="scientific">Thermococcus chitonophagus</name>
    <dbReference type="NCBI Taxonomy" id="54262"/>
    <lineage>
        <taxon>Archaea</taxon>
        <taxon>Methanobacteriati</taxon>
        <taxon>Methanobacteriota</taxon>
        <taxon>Thermococci</taxon>
        <taxon>Thermococcales</taxon>
        <taxon>Thermococcaceae</taxon>
        <taxon>Thermococcus</taxon>
    </lineage>
</organism>
<dbReference type="SMR" id="A0A170SRM7"/>
<evidence type="ECO:0000313" key="6">
    <source>
        <dbReference type="Proteomes" id="UP000250189"/>
    </source>
</evidence>
<dbReference type="EMBL" id="CP015193">
    <property type="protein sequence ID" value="ASJ16493.1"/>
    <property type="molecule type" value="Genomic_DNA"/>
</dbReference>
<reference evidence="3 6" key="3">
    <citation type="submission" date="2016-04" db="EMBL/GenBank/DDBJ databases">
        <title>Complete genome sequence of Thermococcus chitonophagus type strain GC74.</title>
        <authorList>
            <person name="Oger P.M."/>
        </authorList>
    </citation>
    <scope>NUCLEOTIDE SEQUENCE [LARGE SCALE GENOMIC DNA]</scope>
    <source>
        <strain evidence="3 6">GC74</strain>
    </source>
</reference>
<comment type="similarity">
    <text evidence="1">Belongs to the short-chain dehydrogenases/reductases (SDR) family.</text>
</comment>
<proteinExistence type="inferred from homology"/>
<dbReference type="Proteomes" id="UP000250189">
    <property type="component" value="Chromosome"/>
</dbReference>
<dbReference type="EMBL" id="LN999010">
    <property type="protein sequence ID" value="CUX78508.1"/>
    <property type="molecule type" value="Genomic_DNA"/>
</dbReference>
<evidence type="ECO:0000256" key="1">
    <source>
        <dbReference type="ARBA" id="ARBA00006484"/>
    </source>
</evidence>
<keyword evidence="6" id="KW-1185">Reference proteome</keyword>
<dbReference type="PANTHER" id="PTHR44196:SF1">
    <property type="entry name" value="DEHYDROGENASE_REDUCTASE SDR FAMILY MEMBER 7B"/>
    <property type="match status" value="1"/>
</dbReference>
<reference evidence="5" key="2">
    <citation type="submission" date="2016-01" db="EMBL/GenBank/DDBJ databases">
        <authorList>
            <person name="Vorgias C.E."/>
        </authorList>
    </citation>
    <scope>NUCLEOTIDE SEQUENCE [LARGE SCALE GENOMIC DNA]</scope>
</reference>
<evidence type="ECO:0000313" key="3">
    <source>
        <dbReference type="EMBL" id="ASJ16493.1"/>
    </source>
</evidence>
<name>A0A170SRM7_9EURY</name>